<dbReference type="InterPro" id="IPR001087">
    <property type="entry name" value="GDSL"/>
</dbReference>
<gene>
    <name evidence="4" type="ORF">HannXRQ_Chr01g0016581</name>
    <name evidence="3" type="ORF">HanXRQr2_Chr14g0628001</name>
</gene>
<dbReference type="EC" id="3.1.1.3" evidence="3"/>
<dbReference type="InterPro" id="IPR036514">
    <property type="entry name" value="SGNH_hydro_sf"/>
</dbReference>
<reference evidence="3" key="3">
    <citation type="submission" date="2020-06" db="EMBL/GenBank/DDBJ databases">
        <title>Helianthus annuus Genome sequencing and assembly Release 2.</title>
        <authorList>
            <person name="Gouzy J."/>
            <person name="Langlade N."/>
            <person name="Munos S."/>
        </authorList>
    </citation>
    <scope>NUCLEOTIDE SEQUENCE</scope>
    <source>
        <tissue evidence="3">Leaves</tissue>
    </source>
</reference>
<dbReference type="Proteomes" id="UP000215914">
    <property type="component" value="Chromosome 1"/>
</dbReference>
<keyword evidence="4" id="KW-0378">Hydrolase</keyword>
<dbReference type="EMBL" id="MNCJ02000329">
    <property type="protein sequence ID" value="KAF5767720.1"/>
    <property type="molecule type" value="Genomic_DNA"/>
</dbReference>
<dbReference type="GO" id="GO:0004806">
    <property type="term" value="F:triacylglycerol lipase activity"/>
    <property type="evidence" value="ECO:0007669"/>
    <property type="project" value="UniProtKB-EC"/>
</dbReference>
<keyword evidence="2" id="KW-1133">Transmembrane helix</keyword>
<dbReference type="FunFam" id="3.40.50.1110:FF:000003">
    <property type="entry name" value="GDSL esterase/lipase APG"/>
    <property type="match status" value="1"/>
</dbReference>
<evidence type="ECO:0000256" key="1">
    <source>
        <dbReference type="ARBA" id="ARBA00008668"/>
    </source>
</evidence>
<comment type="similarity">
    <text evidence="1">Belongs to the 'GDSL' lipolytic enzyme family.</text>
</comment>
<evidence type="ECO:0000313" key="4">
    <source>
        <dbReference type="EMBL" id="OTG37233.1"/>
    </source>
</evidence>
<evidence type="ECO:0000256" key="2">
    <source>
        <dbReference type="SAM" id="Phobius"/>
    </source>
</evidence>
<reference evidence="4" key="2">
    <citation type="submission" date="2017-02" db="EMBL/GenBank/DDBJ databases">
        <title>Sunflower complete genome.</title>
        <authorList>
            <person name="Langlade N."/>
            <person name="Munos S."/>
        </authorList>
    </citation>
    <scope>NUCLEOTIDE SEQUENCE [LARGE SCALE GENOMIC DNA]</scope>
    <source>
        <tissue evidence="4">Leaves</tissue>
    </source>
</reference>
<dbReference type="Gene3D" id="3.40.50.1110">
    <property type="entry name" value="SGNH hydrolase"/>
    <property type="match status" value="1"/>
</dbReference>
<keyword evidence="5" id="KW-1185">Reference proteome</keyword>
<proteinExistence type="inferred from homology"/>
<sequence length="370" mass="41090">MNQAFWHIGLGLDKLWERKMKYFGHRLLILVFIFSVVVSFINGDPLVPAICIFGDSVMDTGNNNHLKTLFRANFLPYGRDFEAHKPTGRFCNGKLAADYIAEYIGFETYPPPYLSRSNVSLLLGGANFASAGSGYAHQTARLYKAISLPRQLLYYQEWQNQVVGMVGNERATAIFSSGIHILSAGTSDFLQNYYINPALKKLYTPSKIAHILLTSYYTFVENLYELGVRRIGVTTLPPVGCLPGSITVFGSGKNECVHRINKDAVMFNNKLNDTSQDLVANYPDLKLVVFDIYHPLLNLITKPSDNGFFESRRGCCGSGIVETSLFCNARSIGTCSNATGYVFWDGFHPTEAANQILAQNLLEQGLGLIS</sequence>
<name>A0A251VQ39_HELAN</name>
<dbReference type="PANTHER" id="PTHR45642:SF103">
    <property type="entry name" value="ZINC FINGER PROTEIN"/>
    <property type="match status" value="1"/>
</dbReference>
<organism evidence="4 5">
    <name type="scientific">Helianthus annuus</name>
    <name type="common">Common sunflower</name>
    <dbReference type="NCBI Taxonomy" id="4232"/>
    <lineage>
        <taxon>Eukaryota</taxon>
        <taxon>Viridiplantae</taxon>
        <taxon>Streptophyta</taxon>
        <taxon>Embryophyta</taxon>
        <taxon>Tracheophyta</taxon>
        <taxon>Spermatophyta</taxon>
        <taxon>Magnoliopsida</taxon>
        <taxon>eudicotyledons</taxon>
        <taxon>Gunneridae</taxon>
        <taxon>Pentapetalae</taxon>
        <taxon>asterids</taxon>
        <taxon>campanulids</taxon>
        <taxon>Asterales</taxon>
        <taxon>Asteraceae</taxon>
        <taxon>Asteroideae</taxon>
        <taxon>Heliantheae alliance</taxon>
        <taxon>Heliantheae</taxon>
        <taxon>Helianthus</taxon>
    </lineage>
</organism>
<dbReference type="InParanoid" id="A0A251VQ39"/>
<feature type="transmembrane region" description="Helical" evidence="2">
    <location>
        <begin position="23"/>
        <end position="41"/>
    </location>
</feature>
<keyword evidence="2" id="KW-0472">Membrane</keyword>
<dbReference type="OMA" id="LVSCFFC"/>
<reference evidence="3 5" key="1">
    <citation type="journal article" date="2017" name="Nature">
        <title>The sunflower genome provides insights into oil metabolism, flowering and Asterid evolution.</title>
        <authorList>
            <person name="Badouin H."/>
            <person name="Gouzy J."/>
            <person name="Grassa C.J."/>
            <person name="Murat F."/>
            <person name="Staton S.E."/>
            <person name="Cottret L."/>
            <person name="Lelandais-Briere C."/>
            <person name="Owens G.L."/>
            <person name="Carrere S."/>
            <person name="Mayjonade B."/>
            <person name="Legrand L."/>
            <person name="Gill N."/>
            <person name="Kane N.C."/>
            <person name="Bowers J.E."/>
            <person name="Hubner S."/>
            <person name="Bellec A."/>
            <person name="Berard A."/>
            <person name="Berges H."/>
            <person name="Blanchet N."/>
            <person name="Boniface M.C."/>
            <person name="Brunel D."/>
            <person name="Catrice O."/>
            <person name="Chaidir N."/>
            <person name="Claudel C."/>
            <person name="Donnadieu C."/>
            <person name="Faraut T."/>
            <person name="Fievet G."/>
            <person name="Helmstetter N."/>
            <person name="King M."/>
            <person name="Knapp S.J."/>
            <person name="Lai Z."/>
            <person name="Le Paslier M.C."/>
            <person name="Lippi Y."/>
            <person name="Lorenzon L."/>
            <person name="Mandel J.R."/>
            <person name="Marage G."/>
            <person name="Marchand G."/>
            <person name="Marquand E."/>
            <person name="Bret-Mestries E."/>
            <person name="Morien E."/>
            <person name="Nambeesan S."/>
            <person name="Nguyen T."/>
            <person name="Pegot-Espagnet P."/>
            <person name="Pouilly N."/>
            <person name="Raftis F."/>
            <person name="Sallet E."/>
            <person name="Schiex T."/>
            <person name="Thomas J."/>
            <person name="Vandecasteele C."/>
            <person name="Vares D."/>
            <person name="Vear F."/>
            <person name="Vautrin S."/>
            <person name="Crespi M."/>
            <person name="Mangin B."/>
            <person name="Burke J.M."/>
            <person name="Salse J."/>
            <person name="Munos S."/>
            <person name="Vincourt P."/>
            <person name="Rieseberg L.H."/>
            <person name="Langlade N.B."/>
        </authorList>
    </citation>
    <scope>NUCLEOTIDE SEQUENCE [LARGE SCALE GENOMIC DNA]</scope>
    <source>
        <strain evidence="5">cv. SF193</strain>
        <tissue evidence="3">Leaves</tissue>
    </source>
</reference>
<dbReference type="InterPro" id="IPR050592">
    <property type="entry name" value="GDSL_lipolytic_enzyme"/>
</dbReference>
<evidence type="ECO:0000313" key="5">
    <source>
        <dbReference type="Proteomes" id="UP000215914"/>
    </source>
</evidence>
<dbReference type="Pfam" id="PF00657">
    <property type="entry name" value="Lipase_GDSL"/>
    <property type="match status" value="1"/>
</dbReference>
<protein>
    <submittedName>
        <fullName evidence="4">Putative GDSL-like Lipase/Acylhydrolase family protein</fullName>
    </submittedName>
    <submittedName>
        <fullName evidence="3">Triacylglycerol lipase</fullName>
        <ecNumber evidence="3">3.1.1.3</ecNumber>
    </submittedName>
</protein>
<dbReference type="EMBL" id="CM007890">
    <property type="protein sequence ID" value="OTG37233.1"/>
    <property type="molecule type" value="Genomic_DNA"/>
</dbReference>
<dbReference type="PANTHER" id="PTHR45642">
    <property type="entry name" value="GDSL ESTERASE/LIPASE EXL3"/>
    <property type="match status" value="1"/>
</dbReference>
<dbReference type="AlphaFoldDB" id="A0A251VQ39"/>
<dbReference type="STRING" id="4232.A0A251VQ39"/>
<dbReference type="SUPFAM" id="SSF52266">
    <property type="entry name" value="SGNH hydrolase"/>
    <property type="match status" value="1"/>
</dbReference>
<dbReference type="CDD" id="cd01837">
    <property type="entry name" value="SGNH_plant_lipase_like"/>
    <property type="match status" value="1"/>
</dbReference>
<dbReference type="Gramene" id="mRNA:HanXRQr2_Chr14g0628001">
    <property type="protein sequence ID" value="mRNA:HanXRQr2_Chr14g0628001"/>
    <property type="gene ID" value="HanXRQr2_Chr14g0628001"/>
</dbReference>
<keyword evidence="2" id="KW-0812">Transmembrane</keyword>
<dbReference type="InterPro" id="IPR035669">
    <property type="entry name" value="SGNH_plant_lipase-like"/>
</dbReference>
<accession>A0A251VQ39</accession>
<evidence type="ECO:0000313" key="3">
    <source>
        <dbReference type="EMBL" id="KAF5767720.1"/>
    </source>
</evidence>